<accession>A0A3A5H8P2</accession>
<dbReference type="Pfam" id="PF04120">
    <property type="entry name" value="Iron_permease"/>
    <property type="match status" value="1"/>
</dbReference>
<keyword evidence="1" id="KW-0812">Transmembrane</keyword>
<gene>
    <name evidence="2" type="ORF">D4739_11645</name>
</gene>
<dbReference type="RefSeq" id="WP_120060773.1">
    <property type="nucleotide sequence ID" value="NZ_QYRP01000002.1"/>
</dbReference>
<feature type="transmembrane region" description="Helical" evidence="1">
    <location>
        <begin position="34"/>
        <end position="53"/>
    </location>
</feature>
<comment type="caution">
    <text evidence="2">The sequence shown here is derived from an EMBL/GenBank/DDBJ whole genome shotgun (WGS) entry which is preliminary data.</text>
</comment>
<keyword evidence="1" id="KW-0472">Membrane</keyword>
<dbReference type="InterPro" id="IPR007251">
    <property type="entry name" value="Iron_permease_Fet4"/>
</dbReference>
<dbReference type="EMBL" id="QYRP01000002">
    <property type="protein sequence ID" value="RJS46802.1"/>
    <property type="molecule type" value="Genomic_DNA"/>
</dbReference>
<dbReference type="AlphaFoldDB" id="A0A3A5H8P2"/>
<organism evidence="2 3">
    <name type="scientific">Nocardioides cavernaquae</name>
    <dbReference type="NCBI Taxonomy" id="2321396"/>
    <lineage>
        <taxon>Bacteria</taxon>
        <taxon>Bacillati</taxon>
        <taxon>Actinomycetota</taxon>
        <taxon>Actinomycetes</taxon>
        <taxon>Propionibacteriales</taxon>
        <taxon>Nocardioidaceae</taxon>
        <taxon>Nocardioides</taxon>
    </lineage>
</organism>
<keyword evidence="1" id="KW-1133">Transmembrane helix</keyword>
<dbReference type="OrthoDB" id="4479821at2"/>
<evidence type="ECO:0000256" key="1">
    <source>
        <dbReference type="SAM" id="Phobius"/>
    </source>
</evidence>
<keyword evidence="3" id="KW-1185">Reference proteome</keyword>
<protein>
    <recommendedName>
        <fullName evidence="4">Low affinity iron permease</fullName>
    </recommendedName>
</protein>
<evidence type="ECO:0008006" key="4">
    <source>
        <dbReference type="Google" id="ProtNLM"/>
    </source>
</evidence>
<evidence type="ECO:0000313" key="2">
    <source>
        <dbReference type="EMBL" id="RJS46802.1"/>
    </source>
</evidence>
<sequence>MDSNGHRNPSEVDEDRNWFDKLASRAHDVASRDIFFLIIVGLTVLWAPSYFLMHKLDHWYIAFVLPAEIVTLFLVVLLENHNRRSEQALHRKLDAFAVALAAIAAESSSAEVRQHAEELRAAVGLQDRESTDD</sequence>
<name>A0A3A5H8P2_9ACTN</name>
<reference evidence="3" key="1">
    <citation type="submission" date="2018-09" db="EMBL/GenBank/DDBJ databases">
        <authorList>
            <person name="Zhu H."/>
        </authorList>
    </citation>
    <scope>NUCLEOTIDE SEQUENCE [LARGE SCALE GENOMIC DNA]</scope>
    <source>
        <strain evidence="3">K1W22B-1</strain>
    </source>
</reference>
<dbReference type="GO" id="GO:0055085">
    <property type="term" value="P:transmembrane transport"/>
    <property type="evidence" value="ECO:0007669"/>
    <property type="project" value="InterPro"/>
</dbReference>
<proteinExistence type="predicted"/>
<dbReference type="Proteomes" id="UP000276542">
    <property type="component" value="Unassembled WGS sequence"/>
</dbReference>
<evidence type="ECO:0000313" key="3">
    <source>
        <dbReference type="Proteomes" id="UP000276542"/>
    </source>
</evidence>
<feature type="transmembrane region" description="Helical" evidence="1">
    <location>
        <begin position="59"/>
        <end position="78"/>
    </location>
</feature>